<dbReference type="EMBL" id="JAOQJF010000093">
    <property type="protein sequence ID" value="MCU6801505.1"/>
    <property type="molecule type" value="Genomic_DNA"/>
</dbReference>
<evidence type="ECO:0000259" key="2">
    <source>
        <dbReference type="Pfam" id="PF02719"/>
    </source>
</evidence>
<accession>A0ABT2V3N1</accession>
<proteinExistence type="inferred from homology"/>
<dbReference type="PANTHER" id="PTHR43318">
    <property type="entry name" value="UDP-N-ACETYLGLUCOSAMINE 4,6-DEHYDRATASE"/>
    <property type="match status" value="1"/>
</dbReference>
<dbReference type="PANTHER" id="PTHR43318:SF1">
    <property type="entry name" value="POLYSACCHARIDE BIOSYNTHESIS PROTEIN EPSC-RELATED"/>
    <property type="match status" value="1"/>
</dbReference>
<evidence type="ECO:0000313" key="3">
    <source>
        <dbReference type="EMBL" id="MCU6801505.1"/>
    </source>
</evidence>
<dbReference type="InterPro" id="IPR003869">
    <property type="entry name" value="Polysac_CapD-like"/>
</dbReference>
<feature type="non-terminal residue" evidence="3">
    <location>
        <position position="1"/>
    </location>
</feature>
<organism evidence="3 4">
    <name type="scientific">Alitiscatomonas aceti</name>
    <dbReference type="NCBI Taxonomy" id="2981724"/>
    <lineage>
        <taxon>Bacteria</taxon>
        <taxon>Bacillati</taxon>
        <taxon>Bacillota</taxon>
        <taxon>Clostridia</taxon>
        <taxon>Lachnospirales</taxon>
        <taxon>Lachnospiraceae</taxon>
        <taxon>Alitiscatomonas</taxon>
    </lineage>
</organism>
<dbReference type="SUPFAM" id="SSF51735">
    <property type="entry name" value="NAD(P)-binding Rossmann-fold domains"/>
    <property type="match status" value="1"/>
</dbReference>
<keyword evidence="4" id="KW-1185">Reference proteome</keyword>
<dbReference type="InterPro" id="IPR036291">
    <property type="entry name" value="NAD(P)-bd_dom_sf"/>
</dbReference>
<name>A0ABT2V3N1_9FIRM</name>
<dbReference type="RefSeq" id="WP_158360326.1">
    <property type="nucleotide sequence ID" value="NZ_JAOQJF010000093.1"/>
</dbReference>
<comment type="similarity">
    <text evidence="1">Belongs to the polysaccharide synthase family.</text>
</comment>
<dbReference type="Pfam" id="PF02719">
    <property type="entry name" value="Polysacc_synt_2"/>
    <property type="match status" value="1"/>
</dbReference>
<gene>
    <name evidence="3" type="ORF">OCV69_16645</name>
</gene>
<evidence type="ECO:0000313" key="4">
    <source>
        <dbReference type="Proteomes" id="UP001652395"/>
    </source>
</evidence>
<feature type="non-terminal residue" evidence="3">
    <location>
        <position position="154"/>
    </location>
</feature>
<comment type="caution">
    <text evidence="3">The sequence shown here is derived from an EMBL/GenBank/DDBJ whole genome shotgun (WGS) entry which is preliminary data.</text>
</comment>
<evidence type="ECO:0000256" key="1">
    <source>
        <dbReference type="ARBA" id="ARBA00007430"/>
    </source>
</evidence>
<sequence>KVVLVTGGGGSIGSELCRQVASHNPKQLIIFDIYENNAYDIQLELKEKYPDLDLVVLIGSVRNTHRIETVFEKYRPDIVYHAAAHKHVPLMEDSPNEAIKNNVFGTYKTAKAADKYGTKRFVLISTDKAVNPTNIMGASKRMCEMVVQMMNARS</sequence>
<dbReference type="Proteomes" id="UP001652395">
    <property type="component" value="Unassembled WGS sequence"/>
</dbReference>
<protein>
    <submittedName>
        <fullName evidence="3">Polysaccharide biosynthesis protein</fullName>
    </submittedName>
</protein>
<dbReference type="Gene3D" id="3.40.50.720">
    <property type="entry name" value="NAD(P)-binding Rossmann-like Domain"/>
    <property type="match status" value="1"/>
</dbReference>
<dbReference type="InterPro" id="IPR051203">
    <property type="entry name" value="Polysaccharide_Synthase-Rel"/>
</dbReference>
<reference evidence="3 4" key="1">
    <citation type="journal article" date="2021" name="ISME Commun">
        <title>Automated analysis of genomic sequences facilitates high-throughput and comprehensive description of bacteria.</title>
        <authorList>
            <person name="Hitch T.C.A."/>
        </authorList>
    </citation>
    <scope>NUCLEOTIDE SEQUENCE [LARGE SCALE GENOMIC DNA]</scope>
    <source>
        <strain evidence="4">f_CCE</strain>
    </source>
</reference>
<feature type="domain" description="Polysaccharide biosynthesis protein CapD-like" evidence="2">
    <location>
        <begin position="3"/>
        <end position="153"/>
    </location>
</feature>